<reference evidence="1 2" key="1">
    <citation type="submission" date="2020-10" db="EMBL/GenBank/DDBJ databases">
        <title>Connecting structure to function with the recovery of over 1000 high-quality activated sludge metagenome-assembled genomes encoding full-length rRNA genes using long-read sequencing.</title>
        <authorList>
            <person name="Singleton C.M."/>
            <person name="Petriglieri F."/>
            <person name="Kristensen J.M."/>
            <person name="Kirkegaard R.H."/>
            <person name="Michaelsen T.Y."/>
            <person name="Andersen M.H."/>
            <person name="Karst S.M."/>
            <person name="Dueholm M.S."/>
            <person name="Nielsen P.H."/>
            <person name="Albertsen M."/>
        </authorList>
    </citation>
    <scope>NUCLEOTIDE SEQUENCE [LARGE SCALE GENOMIC DNA]</scope>
    <source>
        <strain evidence="1">Lyne_18-Q3-R50-59_MAXAC.006</strain>
    </source>
</reference>
<name>A0A936NE56_9ACTN</name>
<dbReference type="Pfam" id="PF20181">
    <property type="entry name" value="DUF6544"/>
    <property type="match status" value="1"/>
</dbReference>
<dbReference type="InterPro" id="IPR046674">
    <property type="entry name" value="DUF6544"/>
</dbReference>
<proteinExistence type="predicted"/>
<evidence type="ECO:0000313" key="1">
    <source>
        <dbReference type="EMBL" id="MBK9298670.1"/>
    </source>
</evidence>
<evidence type="ECO:0000313" key="2">
    <source>
        <dbReference type="Proteomes" id="UP000727993"/>
    </source>
</evidence>
<dbReference type="AlphaFoldDB" id="A0A936NE56"/>
<dbReference type="EMBL" id="JADJZA010000010">
    <property type="protein sequence ID" value="MBK9298670.1"/>
    <property type="molecule type" value="Genomic_DNA"/>
</dbReference>
<dbReference type="Proteomes" id="UP000727993">
    <property type="component" value="Unassembled WGS sequence"/>
</dbReference>
<gene>
    <name evidence="1" type="ORF">IPN02_17955</name>
</gene>
<protein>
    <submittedName>
        <fullName evidence="1">Uncharacterized protein</fullName>
    </submittedName>
</protein>
<sequence length="254" mass="27154">MNASLEAAAARRTLILGSGGPAPAFDPDTLAGLPAPAERMLRRALPAGTPLGSAVELTMRGRLRLGPRWLSFRADQILVAGRGFVWRAIVGQRLVRFSGADVMTPEGASMHFRLHGLIPVVHSSGPDIARSGAGRLAAETVAWLPQALVPQSGAQWTPIDQHRAIVTLAHPGGTSNVEVTVDDQGRLRSAGLDRWNGSTKPPRLEPFGGEFDDEFVTPDGVRLADRCRVGWGWNTDGWATGQFFTARLDSALSP</sequence>
<accession>A0A936NE56</accession>
<organism evidence="1 2">
    <name type="scientific">Candidatus Neomicrothrix subdominans</name>
    <dbReference type="NCBI Taxonomy" id="2954438"/>
    <lineage>
        <taxon>Bacteria</taxon>
        <taxon>Bacillati</taxon>
        <taxon>Actinomycetota</taxon>
        <taxon>Acidimicrobiia</taxon>
        <taxon>Acidimicrobiales</taxon>
        <taxon>Microthrixaceae</taxon>
        <taxon>Candidatus Neomicrothrix</taxon>
    </lineage>
</organism>
<comment type="caution">
    <text evidence="1">The sequence shown here is derived from an EMBL/GenBank/DDBJ whole genome shotgun (WGS) entry which is preliminary data.</text>
</comment>